<organism evidence="1 2">
    <name type="scientific">Riccia sorocarpa</name>
    <dbReference type="NCBI Taxonomy" id="122646"/>
    <lineage>
        <taxon>Eukaryota</taxon>
        <taxon>Viridiplantae</taxon>
        <taxon>Streptophyta</taxon>
        <taxon>Embryophyta</taxon>
        <taxon>Marchantiophyta</taxon>
        <taxon>Marchantiopsida</taxon>
        <taxon>Marchantiidae</taxon>
        <taxon>Marchantiales</taxon>
        <taxon>Ricciaceae</taxon>
        <taxon>Riccia</taxon>
    </lineage>
</organism>
<name>A0ABD3HCQ6_9MARC</name>
<proteinExistence type="predicted"/>
<dbReference type="Proteomes" id="UP001633002">
    <property type="component" value="Unassembled WGS sequence"/>
</dbReference>
<dbReference type="EMBL" id="JBJQOH010000004">
    <property type="protein sequence ID" value="KAL3688651.1"/>
    <property type="molecule type" value="Genomic_DNA"/>
</dbReference>
<protein>
    <submittedName>
        <fullName evidence="1">Uncharacterized protein</fullName>
    </submittedName>
</protein>
<gene>
    <name evidence="1" type="ORF">R1sor_014960</name>
</gene>
<reference evidence="1 2" key="1">
    <citation type="submission" date="2024-09" db="EMBL/GenBank/DDBJ databases">
        <title>Chromosome-scale assembly of Riccia sorocarpa.</title>
        <authorList>
            <person name="Paukszto L."/>
        </authorList>
    </citation>
    <scope>NUCLEOTIDE SEQUENCE [LARGE SCALE GENOMIC DNA]</scope>
    <source>
        <strain evidence="1">LP-2024</strain>
        <tissue evidence="1">Aerial parts of the thallus</tissue>
    </source>
</reference>
<evidence type="ECO:0000313" key="1">
    <source>
        <dbReference type="EMBL" id="KAL3688651.1"/>
    </source>
</evidence>
<comment type="caution">
    <text evidence="1">The sequence shown here is derived from an EMBL/GenBank/DDBJ whole genome shotgun (WGS) entry which is preliminary data.</text>
</comment>
<evidence type="ECO:0000313" key="2">
    <source>
        <dbReference type="Proteomes" id="UP001633002"/>
    </source>
</evidence>
<keyword evidence="2" id="KW-1185">Reference proteome</keyword>
<dbReference type="AlphaFoldDB" id="A0ABD3HCQ6"/>
<sequence length="202" mass="24455">MEISSFHGNFHGPDGNFHFDQTGKWSSAFHFDPGDGNRWKRLWTPNRPIKHTTLQWYILYRVIPTNTWRHTQSARTDEDTWPWEPRFSHAVLGEEIPPRIQTTAKWWDRWRMSILWIVWTQRNERVFRGVPTSLHKAKAMAWFQLLSFTRTEWRKHCIRAEAQDLTLARRHELDFRFCKKLAILTLRFRISGRDLLSTWKPQ</sequence>
<accession>A0ABD3HCQ6</accession>